<evidence type="ECO:0008006" key="2">
    <source>
        <dbReference type="Google" id="ProtNLM"/>
    </source>
</evidence>
<dbReference type="InterPro" id="IPR043138">
    <property type="entry name" value="GGT_lsub"/>
</dbReference>
<proteinExistence type="predicted"/>
<name>X1UY63_9ZZZZ</name>
<evidence type="ECO:0000313" key="1">
    <source>
        <dbReference type="EMBL" id="GAJ04841.1"/>
    </source>
</evidence>
<feature type="non-terminal residue" evidence="1">
    <location>
        <position position="1"/>
    </location>
</feature>
<feature type="non-terminal residue" evidence="1">
    <location>
        <position position="253"/>
    </location>
</feature>
<protein>
    <recommendedName>
        <fullName evidence="2">Gamma-glutamyltransferase</fullName>
    </recommendedName>
</protein>
<dbReference type="EMBL" id="BARW01029019">
    <property type="protein sequence ID" value="GAJ04841.1"/>
    <property type="molecule type" value="Genomic_DNA"/>
</dbReference>
<dbReference type="InterPro" id="IPR052896">
    <property type="entry name" value="GGT-like_enzyme"/>
</dbReference>
<reference evidence="1" key="1">
    <citation type="journal article" date="2014" name="Front. Microbiol.">
        <title>High frequency of phylogenetically diverse reductive dehalogenase-homologous genes in deep subseafloor sedimentary metagenomes.</title>
        <authorList>
            <person name="Kawai M."/>
            <person name="Futagami T."/>
            <person name="Toyoda A."/>
            <person name="Takaki Y."/>
            <person name="Nishi S."/>
            <person name="Hori S."/>
            <person name="Arai W."/>
            <person name="Tsubouchi T."/>
            <person name="Morono Y."/>
            <person name="Uchiyama I."/>
            <person name="Ito T."/>
            <person name="Fujiyama A."/>
            <person name="Inagaki F."/>
            <person name="Takami H."/>
        </authorList>
    </citation>
    <scope>NUCLEOTIDE SEQUENCE</scope>
    <source>
        <strain evidence="1">Expedition CK06-06</strain>
    </source>
</reference>
<dbReference type="SUPFAM" id="SSF56235">
    <property type="entry name" value="N-terminal nucleophile aminohydrolases (Ntn hydrolases)"/>
    <property type="match status" value="1"/>
</dbReference>
<organism evidence="1">
    <name type="scientific">marine sediment metagenome</name>
    <dbReference type="NCBI Taxonomy" id="412755"/>
    <lineage>
        <taxon>unclassified sequences</taxon>
        <taxon>metagenomes</taxon>
        <taxon>ecological metagenomes</taxon>
    </lineage>
</organism>
<dbReference type="Gene3D" id="1.10.246.130">
    <property type="match status" value="1"/>
</dbReference>
<dbReference type="PANTHER" id="PTHR43881">
    <property type="entry name" value="GAMMA-GLUTAMYLTRANSPEPTIDASE (AFU_ORTHOLOGUE AFUA_4G13580)"/>
    <property type="match status" value="1"/>
</dbReference>
<sequence>LWGYLIEKYGALELGDVLTPAIRYAREGFPVSPIISEVWSLVVQVLGNEAARKIFSIGGRSPDAGEIMFNKDLATVFEAVAAEGISAFYGGSMCKAIVKTVQDHGGFLTSDDLAKHKTVETTAISTSYRDVEVYEHPPNGQGFAALSMLNIMESFNFGKYSPLDAERYHTMIETKKLAYADLYQHNADPDFYEVPLDNLLSKRYAKKRADRINPEQAMEAPSPGIAIGPDTIYLATADGKGMAVSFINSLYMG</sequence>
<gene>
    <name evidence="1" type="ORF">S12H4_46718</name>
</gene>
<dbReference type="PRINTS" id="PR01210">
    <property type="entry name" value="GGTRANSPTASE"/>
</dbReference>
<dbReference type="Pfam" id="PF01019">
    <property type="entry name" value="G_glu_transpept"/>
    <property type="match status" value="1"/>
</dbReference>
<accession>X1UY63</accession>
<dbReference type="AlphaFoldDB" id="X1UY63"/>
<dbReference type="PANTHER" id="PTHR43881:SF1">
    <property type="entry name" value="GAMMA-GLUTAMYLTRANSPEPTIDASE (AFU_ORTHOLOGUE AFUA_4G13580)"/>
    <property type="match status" value="1"/>
</dbReference>
<comment type="caution">
    <text evidence="1">The sequence shown here is derived from an EMBL/GenBank/DDBJ whole genome shotgun (WGS) entry which is preliminary data.</text>
</comment>
<dbReference type="InterPro" id="IPR029055">
    <property type="entry name" value="Ntn_hydrolases_N"/>
</dbReference>